<evidence type="ECO:0000256" key="2">
    <source>
        <dbReference type="ARBA" id="ARBA00004742"/>
    </source>
</evidence>
<dbReference type="Proteomes" id="UP000178485">
    <property type="component" value="Chromosome i"/>
</dbReference>
<comment type="similarity">
    <text evidence="3 11">Belongs to the iron-sulfur dependent L-serine dehydratase family.</text>
</comment>
<protein>
    <recommendedName>
        <fullName evidence="11">L-serine dehydratase</fullName>
        <ecNumber evidence="11">4.3.1.17</ecNumber>
    </recommendedName>
</protein>
<dbReference type="NCBIfam" id="TIGR00720">
    <property type="entry name" value="sda_mono"/>
    <property type="match status" value="1"/>
</dbReference>
<dbReference type="GO" id="GO:0051539">
    <property type="term" value="F:4 iron, 4 sulfur cluster binding"/>
    <property type="evidence" value="ECO:0007669"/>
    <property type="project" value="UniProtKB-UniRule"/>
</dbReference>
<dbReference type="EMBL" id="LT608328">
    <property type="protein sequence ID" value="SCM58232.1"/>
    <property type="molecule type" value="Genomic_DNA"/>
</dbReference>
<gene>
    <name evidence="14" type="primary">sdaA</name>
    <name evidence="14" type="ORF">ING2E5A_1719</name>
</gene>
<dbReference type="InterPro" id="IPR004644">
    <property type="entry name" value="Fe-S_L-Ser_mono"/>
</dbReference>
<keyword evidence="6 11" id="KW-0479">Metal-binding</keyword>
<evidence type="ECO:0000313" key="15">
    <source>
        <dbReference type="Proteomes" id="UP000178485"/>
    </source>
</evidence>
<dbReference type="STRING" id="1642646.ING2E5A_1719"/>
<sequence length="409" mass="43992">MKSLKELYRIGNGPSSSHTMGPKKAAEMFLERVPQAARYVVTLYGSLAATGKGHLTDTAILKVLEPHAPTTVEWLPRTFLPFHPNAMKLEAFSAVGSLIDSWTVYSIGGGALSDGNAIVGLSEETQKDIYPMTTISEIQAWCEQNGRTYWEYVEMHEDPDIWDHLSEVWSVMKAAVRNGLDNEGVLPGPLNLQRKAASYFIKAKGYKASLQSRGLVFAYALAVSEENAAGGRIVTAPTCGSCGVLPAILYHLEETRNFSETRILRALATAGLFGNVVKQNASISGAEVGCQGEVGVACSMAAAAASQLFGGSTAQIEYAAEMGLEHHLGMTCDPVCGLVQVPCIERNAYAAARALDANLYSSFTDGSHLVSFDRVVAVMKQTGHDLPSLYKETGEGGLARDWAYTSPER</sequence>
<dbReference type="KEGG" id="pmuc:ING2E5A_1719"/>
<evidence type="ECO:0000259" key="12">
    <source>
        <dbReference type="Pfam" id="PF03313"/>
    </source>
</evidence>
<reference evidence="14 15" key="1">
    <citation type="submission" date="2016-08" db="EMBL/GenBank/DDBJ databases">
        <authorList>
            <person name="Seilhamer J.J."/>
        </authorList>
    </citation>
    <scope>NUCLEOTIDE SEQUENCE [LARGE SCALE GENOMIC DNA]</scope>
    <source>
        <strain evidence="14">ING2-E5A</strain>
    </source>
</reference>
<keyword evidence="15" id="KW-1185">Reference proteome</keyword>
<proteinExistence type="inferred from homology"/>
<feature type="domain" description="Serine dehydratase beta chain" evidence="13">
    <location>
        <begin position="3"/>
        <end position="73"/>
    </location>
</feature>
<dbReference type="InterPro" id="IPR005130">
    <property type="entry name" value="Ser_deHydtase-like_asu"/>
</dbReference>
<dbReference type="Pfam" id="PF03315">
    <property type="entry name" value="SDH_beta"/>
    <property type="match status" value="2"/>
</dbReference>
<evidence type="ECO:0000256" key="7">
    <source>
        <dbReference type="ARBA" id="ARBA00023004"/>
    </source>
</evidence>
<dbReference type="EC" id="4.3.1.17" evidence="11"/>
<keyword evidence="8 11" id="KW-0411">Iron-sulfur</keyword>
<dbReference type="RefSeq" id="WP_071136990.1">
    <property type="nucleotide sequence ID" value="NZ_DUQN01000129.1"/>
</dbReference>
<dbReference type="FunFam" id="3.30.1330.90:FF:000006">
    <property type="entry name" value="L-serine ammonia-lyase"/>
    <property type="match status" value="1"/>
</dbReference>
<dbReference type="AlphaFoldDB" id="A0A1G4G7N2"/>
<feature type="domain" description="Serine dehydratase beta chain" evidence="13">
    <location>
        <begin position="74"/>
        <end position="114"/>
    </location>
</feature>
<dbReference type="Gene3D" id="3.30.1330.90">
    <property type="entry name" value="D-3-phosphoglycerate dehydrogenase, domain 3"/>
    <property type="match status" value="2"/>
</dbReference>
<dbReference type="PANTHER" id="PTHR30182">
    <property type="entry name" value="L-SERINE DEHYDRATASE"/>
    <property type="match status" value="1"/>
</dbReference>
<dbReference type="Pfam" id="PF03313">
    <property type="entry name" value="SDH_alpha"/>
    <property type="match status" value="1"/>
</dbReference>
<dbReference type="PANTHER" id="PTHR30182:SF1">
    <property type="entry name" value="L-SERINE DEHYDRATASE 1"/>
    <property type="match status" value="1"/>
</dbReference>
<evidence type="ECO:0000256" key="10">
    <source>
        <dbReference type="ARBA" id="ARBA00049406"/>
    </source>
</evidence>
<dbReference type="InterPro" id="IPR029009">
    <property type="entry name" value="ASB_dom_sf"/>
</dbReference>
<keyword evidence="4 11" id="KW-0312">Gluconeogenesis</keyword>
<evidence type="ECO:0000259" key="13">
    <source>
        <dbReference type="Pfam" id="PF03315"/>
    </source>
</evidence>
<evidence type="ECO:0000256" key="9">
    <source>
        <dbReference type="ARBA" id="ARBA00023239"/>
    </source>
</evidence>
<accession>A0A1G4G7N2</accession>
<organism evidence="14 15">
    <name type="scientific">Petrimonas mucosa</name>
    <dbReference type="NCBI Taxonomy" id="1642646"/>
    <lineage>
        <taxon>Bacteria</taxon>
        <taxon>Pseudomonadati</taxon>
        <taxon>Bacteroidota</taxon>
        <taxon>Bacteroidia</taxon>
        <taxon>Bacteroidales</taxon>
        <taxon>Dysgonomonadaceae</taxon>
        <taxon>Petrimonas</taxon>
    </lineage>
</organism>
<dbReference type="GO" id="GO:0006094">
    <property type="term" value="P:gluconeogenesis"/>
    <property type="evidence" value="ECO:0007669"/>
    <property type="project" value="UniProtKB-KW"/>
</dbReference>
<evidence type="ECO:0000256" key="5">
    <source>
        <dbReference type="ARBA" id="ARBA00022485"/>
    </source>
</evidence>
<evidence type="ECO:0000256" key="6">
    <source>
        <dbReference type="ARBA" id="ARBA00022723"/>
    </source>
</evidence>
<keyword evidence="5 11" id="KW-0004">4Fe-4S</keyword>
<evidence type="ECO:0000256" key="1">
    <source>
        <dbReference type="ARBA" id="ARBA00001966"/>
    </source>
</evidence>
<evidence type="ECO:0000256" key="4">
    <source>
        <dbReference type="ARBA" id="ARBA00022432"/>
    </source>
</evidence>
<evidence type="ECO:0000256" key="3">
    <source>
        <dbReference type="ARBA" id="ARBA00008636"/>
    </source>
</evidence>
<evidence type="ECO:0000256" key="11">
    <source>
        <dbReference type="RuleBase" id="RU366059"/>
    </source>
</evidence>
<evidence type="ECO:0000313" key="14">
    <source>
        <dbReference type="EMBL" id="SCM58232.1"/>
    </source>
</evidence>
<comment type="pathway">
    <text evidence="2">Carbohydrate biosynthesis; gluconeogenesis.</text>
</comment>
<dbReference type="GO" id="GO:0003941">
    <property type="term" value="F:L-serine ammonia-lyase activity"/>
    <property type="evidence" value="ECO:0007669"/>
    <property type="project" value="UniProtKB-UniRule"/>
</dbReference>
<dbReference type="GO" id="GO:0046872">
    <property type="term" value="F:metal ion binding"/>
    <property type="evidence" value="ECO:0007669"/>
    <property type="project" value="UniProtKB-KW"/>
</dbReference>
<dbReference type="InterPro" id="IPR005131">
    <property type="entry name" value="Ser_deHydtase_bsu"/>
</dbReference>
<dbReference type="InterPro" id="IPR051318">
    <property type="entry name" value="Fe-S_L-Ser"/>
</dbReference>
<feature type="domain" description="Serine dehydratase-like alpha subunit" evidence="12">
    <location>
        <begin position="157"/>
        <end position="399"/>
    </location>
</feature>
<evidence type="ECO:0000256" key="8">
    <source>
        <dbReference type="ARBA" id="ARBA00023014"/>
    </source>
</evidence>
<dbReference type="SUPFAM" id="SSF143548">
    <property type="entry name" value="Serine metabolism enzymes domain"/>
    <property type="match status" value="1"/>
</dbReference>
<comment type="catalytic activity">
    <reaction evidence="10 11">
        <text>L-serine = pyruvate + NH4(+)</text>
        <dbReference type="Rhea" id="RHEA:19169"/>
        <dbReference type="ChEBI" id="CHEBI:15361"/>
        <dbReference type="ChEBI" id="CHEBI:28938"/>
        <dbReference type="ChEBI" id="CHEBI:33384"/>
        <dbReference type="EC" id="4.3.1.17"/>
    </reaction>
</comment>
<keyword evidence="9 11" id="KW-0456">Lyase</keyword>
<comment type="cofactor">
    <cofactor evidence="1 11">
        <name>[4Fe-4S] cluster</name>
        <dbReference type="ChEBI" id="CHEBI:49883"/>
    </cofactor>
</comment>
<name>A0A1G4G7N2_9BACT</name>
<keyword evidence="7 11" id="KW-0408">Iron</keyword>